<feature type="domain" description="DUF4333" evidence="2">
    <location>
        <begin position="18"/>
        <end position="93"/>
    </location>
</feature>
<feature type="signal peptide" evidence="1">
    <location>
        <begin position="1"/>
        <end position="20"/>
    </location>
</feature>
<accession>A0ABV3FDT6</accession>
<organism evidence="3 4">
    <name type="scientific">Nocardia fusca</name>
    <dbReference type="NCBI Taxonomy" id="941183"/>
    <lineage>
        <taxon>Bacteria</taxon>
        <taxon>Bacillati</taxon>
        <taxon>Actinomycetota</taxon>
        <taxon>Actinomycetes</taxon>
        <taxon>Mycobacteriales</taxon>
        <taxon>Nocardiaceae</taxon>
        <taxon>Nocardia</taxon>
    </lineage>
</organism>
<keyword evidence="1" id="KW-0732">Signal</keyword>
<gene>
    <name evidence="3" type="ORF">AB0H72_23910</name>
</gene>
<dbReference type="PROSITE" id="PS51257">
    <property type="entry name" value="PROKAR_LIPOPROTEIN"/>
    <property type="match status" value="1"/>
</dbReference>
<evidence type="ECO:0000259" key="2">
    <source>
        <dbReference type="Pfam" id="PF14230"/>
    </source>
</evidence>
<reference evidence="3 4" key="1">
    <citation type="submission" date="2024-06" db="EMBL/GenBank/DDBJ databases">
        <title>The Natural Products Discovery Center: Release of the First 8490 Sequenced Strains for Exploring Actinobacteria Biosynthetic Diversity.</title>
        <authorList>
            <person name="Kalkreuter E."/>
            <person name="Kautsar S.A."/>
            <person name="Yang D."/>
            <person name="Bader C.D."/>
            <person name="Teijaro C.N."/>
            <person name="Fluegel L."/>
            <person name="Davis C.M."/>
            <person name="Simpson J.R."/>
            <person name="Lauterbach L."/>
            <person name="Steele A.D."/>
            <person name="Gui C."/>
            <person name="Meng S."/>
            <person name="Li G."/>
            <person name="Viehrig K."/>
            <person name="Ye F."/>
            <person name="Su P."/>
            <person name="Kiefer A.F."/>
            <person name="Nichols A."/>
            <person name="Cepeda A.J."/>
            <person name="Yan W."/>
            <person name="Fan B."/>
            <person name="Jiang Y."/>
            <person name="Adhikari A."/>
            <person name="Zheng C.-J."/>
            <person name="Schuster L."/>
            <person name="Cowan T.M."/>
            <person name="Smanski M.J."/>
            <person name="Chevrette M.G."/>
            <person name="De Carvalho L.P.S."/>
            <person name="Shen B."/>
        </authorList>
    </citation>
    <scope>NUCLEOTIDE SEQUENCE [LARGE SCALE GENOMIC DNA]</scope>
    <source>
        <strain evidence="3 4">NPDC050671</strain>
    </source>
</reference>
<evidence type="ECO:0000256" key="1">
    <source>
        <dbReference type="SAM" id="SignalP"/>
    </source>
</evidence>
<dbReference type="Pfam" id="PF14230">
    <property type="entry name" value="DUF4333"/>
    <property type="match status" value="1"/>
</dbReference>
<dbReference type="InterPro" id="IPR025637">
    <property type="entry name" value="DUF4333"/>
</dbReference>
<feature type="chain" id="PRO_5045571537" evidence="1">
    <location>
        <begin position="21"/>
        <end position="108"/>
    </location>
</feature>
<protein>
    <submittedName>
        <fullName evidence="3">DUF4333 domain-containing protein</fullName>
    </submittedName>
</protein>
<dbReference type="EMBL" id="JBFAIH010000015">
    <property type="protein sequence ID" value="MEV0365745.1"/>
    <property type="molecule type" value="Genomic_DNA"/>
</dbReference>
<keyword evidence="4" id="KW-1185">Reference proteome</keyword>
<comment type="caution">
    <text evidence="3">The sequence shown here is derived from an EMBL/GenBank/DDBJ whole genome shotgun (WGS) entry which is preliminary data.</text>
</comment>
<sequence>MRIIALPVLLAVGCALSLGACVCSMSSTAHCFGRTDLERTVEHLLQQEGDMEIVAVDCPSPLQIEAHALTRCILQRGDGTVIGATVVVTEATGDRGRIDVTVDAEQPS</sequence>
<proteinExistence type="predicted"/>
<dbReference type="RefSeq" id="WP_357982597.1">
    <property type="nucleotide sequence ID" value="NZ_JBFAIH010000015.1"/>
</dbReference>
<dbReference type="Proteomes" id="UP001551658">
    <property type="component" value="Unassembled WGS sequence"/>
</dbReference>
<name>A0ABV3FDT6_9NOCA</name>
<evidence type="ECO:0000313" key="4">
    <source>
        <dbReference type="Proteomes" id="UP001551658"/>
    </source>
</evidence>
<evidence type="ECO:0000313" key="3">
    <source>
        <dbReference type="EMBL" id="MEV0365745.1"/>
    </source>
</evidence>